<comment type="caution">
    <text evidence="6">The sequence shown here is derived from an EMBL/GenBank/DDBJ whole genome shotgun (WGS) entry which is preliminary data.</text>
</comment>
<dbReference type="RefSeq" id="WP_301200733.1">
    <property type="nucleotide sequence ID" value="NZ_JAPDPI010000031.1"/>
</dbReference>
<dbReference type="InterPro" id="IPR005084">
    <property type="entry name" value="CBM6"/>
</dbReference>
<dbReference type="Gene3D" id="2.60.120.560">
    <property type="entry name" value="Exo-inulinase, domain 1"/>
    <property type="match status" value="2"/>
</dbReference>
<comment type="similarity">
    <text evidence="1">Belongs to the glycosyl hydrolase 43 family.</text>
</comment>
<protein>
    <submittedName>
        <fullName evidence="6">Family 43 glycosylhydrolase</fullName>
    </submittedName>
</protein>
<sequence length="1049" mass="117655">MKHLRILILQLTLLLCTINMTAQWWHNPLILPNEWELYGIGDPYLLKYNGRYYLYSSTRDNLIGVKCWSSKDLVNWDYEGLVTTEDVTKTAYAPEVIFYQGDFYMYTSPDGKGHYILKSESPTGPFSLITPNLGLEIDGSVFIEDNGDLYFYRADHAGIIGHKMSSPSSIGTAEPLNVNMNGWTEGPCVVKRNGVYYLQYTGNHVISPGYRINYARSSEGPLTGFEAYDERNPFVVSSEGDFIGLGHGSMFLGPDLDSHYITYHNKAGDFGVGPFRHINFDRIAWNGEAIHVLGPTTFDKPVPEMPYFYDYFERTEIGLDWQIKNGNWNINLTGELNQNNLEVSNEDIILISETPENTYTAEFNLKLNEVIGSDSYYGIVYDYTDDNNYCLIAIKPTLNSLITQQKLNGSWTNTKTYTLTGVAEYSKWQTIRIEKHTDKIKLFVNNMQKAQLDATTSLGSIGLTGYKTNSSFGFCAYSNHIDGRSIFNSHKPIPGTIQAIHYNPEEQTGFYESNMLDAENFRGDKAQVLALDEGDYALGMITPGNWYQYNVNVGYSADYTIGIKYAANTECTLRFSNGNGVLGEATIPSTGSITNYQTCVIPAINLAQGLSTIKIEVVSGELALKHMVFEQWESVVPFSDSFESSFPSWNYLDGGWAISTKEATIEGTGKITTGSTHWSNYIVEVDVKYSQGMNGGLIFRVKNPAQGGIGNDPQAGADFLQGYYFSLTSTGTILGKHNYNWKTLASSTETYQMEKWYHLKVEVRGANIKAYVDDMQNPVIDYTDETPFITGKVGLRNFLTTARYDNFMVYDIDSPSSILTDDVYYTLIAEHSAQAMSMQNETSDFLVQKPLAASGDQQYLAIYLNDYWIIQNYSNHKVVAPVGDNIEGSKAGLIQLINDPSVFWDFEITGEGLYKISNKQSNLSLAVADASQTTGSDIVLQTYQGDDHQKWRLKRILPDELVTDMASNKTVEGFNLFPNPAKDIFEIKAGFSIHKIEIYTASGRLIKQYQANKTMHFTGNCSDLVSGIYLIKVIGEQDTKTQQLVVNQF</sequence>
<dbReference type="GO" id="GO:0004553">
    <property type="term" value="F:hydrolase activity, hydrolyzing O-glycosyl compounds"/>
    <property type="evidence" value="ECO:0007669"/>
    <property type="project" value="InterPro"/>
</dbReference>
<evidence type="ECO:0000313" key="7">
    <source>
        <dbReference type="Proteomes" id="UP001207408"/>
    </source>
</evidence>
<dbReference type="InterPro" id="IPR035992">
    <property type="entry name" value="Ricin_B-like_lectins"/>
</dbReference>
<dbReference type="Gene3D" id="2.115.10.20">
    <property type="entry name" value="Glycosyl hydrolase domain, family 43"/>
    <property type="match status" value="1"/>
</dbReference>
<dbReference type="SUPFAM" id="SSF49785">
    <property type="entry name" value="Galactose-binding domain-like"/>
    <property type="match status" value="1"/>
</dbReference>
<dbReference type="PROSITE" id="PS51175">
    <property type="entry name" value="CBM6"/>
    <property type="match status" value="1"/>
</dbReference>
<keyword evidence="3" id="KW-0378">Hydrolase</keyword>
<dbReference type="EMBL" id="JAPDPI010000031">
    <property type="protein sequence ID" value="MCW3806873.1"/>
    <property type="molecule type" value="Genomic_DNA"/>
</dbReference>
<keyword evidence="7" id="KW-1185">Reference proteome</keyword>
<dbReference type="AlphaFoldDB" id="A0AAE3SKT9"/>
<dbReference type="InterPro" id="IPR008979">
    <property type="entry name" value="Galactose-bd-like_sf"/>
</dbReference>
<keyword evidence="2" id="KW-0732">Signal</keyword>
<evidence type="ECO:0000256" key="1">
    <source>
        <dbReference type="ARBA" id="ARBA00009865"/>
    </source>
</evidence>
<evidence type="ECO:0000259" key="5">
    <source>
        <dbReference type="PROSITE" id="PS51175"/>
    </source>
</evidence>
<gene>
    <name evidence="6" type="ORF">OM074_14645</name>
</gene>
<dbReference type="NCBIfam" id="TIGR04183">
    <property type="entry name" value="Por_Secre_tail"/>
    <property type="match status" value="1"/>
</dbReference>
<dbReference type="InterPro" id="IPR026444">
    <property type="entry name" value="Secre_tail"/>
</dbReference>
<dbReference type="Pfam" id="PF06439">
    <property type="entry name" value="3keto-disac_hyd"/>
    <property type="match status" value="1"/>
</dbReference>
<organism evidence="6 7">
    <name type="scientific">Plebeiibacterium marinum</name>
    <dbReference type="NCBI Taxonomy" id="2992111"/>
    <lineage>
        <taxon>Bacteria</taxon>
        <taxon>Pseudomonadati</taxon>
        <taxon>Bacteroidota</taxon>
        <taxon>Bacteroidia</taxon>
        <taxon>Marinilabiliales</taxon>
        <taxon>Marinilabiliaceae</taxon>
        <taxon>Plebeiibacterium</taxon>
    </lineage>
</organism>
<dbReference type="CDD" id="cd08991">
    <property type="entry name" value="GH43_HoAraf43-like"/>
    <property type="match status" value="1"/>
</dbReference>
<dbReference type="PROSITE" id="PS50231">
    <property type="entry name" value="RICIN_B_LECTIN"/>
    <property type="match status" value="1"/>
</dbReference>
<dbReference type="InterPro" id="IPR023296">
    <property type="entry name" value="Glyco_hydro_beta-prop_sf"/>
</dbReference>
<dbReference type="GO" id="GO:0030246">
    <property type="term" value="F:carbohydrate binding"/>
    <property type="evidence" value="ECO:0007669"/>
    <property type="project" value="InterPro"/>
</dbReference>
<accession>A0AAE3SKT9</accession>
<keyword evidence="4" id="KW-0326">Glycosidase</keyword>
<dbReference type="Pfam" id="PF14200">
    <property type="entry name" value="RicinB_lectin_2"/>
    <property type="match status" value="1"/>
</dbReference>
<dbReference type="SMART" id="SM00606">
    <property type="entry name" value="CBD_IV"/>
    <property type="match status" value="1"/>
</dbReference>
<dbReference type="InterPro" id="IPR051795">
    <property type="entry name" value="Glycosyl_Hydrlase_43"/>
</dbReference>
<evidence type="ECO:0000256" key="3">
    <source>
        <dbReference type="ARBA" id="ARBA00022801"/>
    </source>
</evidence>
<proteinExistence type="inferred from homology"/>
<dbReference type="PANTHER" id="PTHR42812:SF14">
    <property type="entry name" value="SECRETED PROTEIN"/>
    <property type="match status" value="1"/>
</dbReference>
<dbReference type="InterPro" id="IPR006584">
    <property type="entry name" value="Cellulose-bd_IV"/>
</dbReference>
<evidence type="ECO:0000313" key="6">
    <source>
        <dbReference type="EMBL" id="MCW3806873.1"/>
    </source>
</evidence>
<dbReference type="InterPro" id="IPR000772">
    <property type="entry name" value="Ricin_B_lectin"/>
</dbReference>
<dbReference type="CDD" id="cd04080">
    <property type="entry name" value="CBM6_cellulase-like"/>
    <property type="match status" value="1"/>
</dbReference>
<dbReference type="Gene3D" id="2.60.120.260">
    <property type="entry name" value="Galactose-binding domain-like"/>
    <property type="match status" value="1"/>
</dbReference>
<dbReference type="PANTHER" id="PTHR42812">
    <property type="entry name" value="BETA-XYLOSIDASE"/>
    <property type="match status" value="1"/>
</dbReference>
<dbReference type="Gene3D" id="2.80.10.50">
    <property type="match status" value="1"/>
</dbReference>
<dbReference type="Pfam" id="PF18962">
    <property type="entry name" value="Por_Secre_tail"/>
    <property type="match status" value="1"/>
</dbReference>
<dbReference type="GO" id="GO:0005975">
    <property type="term" value="P:carbohydrate metabolic process"/>
    <property type="evidence" value="ECO:0007669"/>
    <property type="project" value="InterPro"/>
</dbReference>
<name>A0AAE3SKT9_9BACT</name>
<dbReference type="InterPro" id="IPR006710">
    <property type="entry name" value="Glyco_hydro_43"/>
</dbReference>
<dbReference type="Pfam" id="PF03422">
    <property type="entry name" value="CBM_6"/>
    <property type="match status" value="1"/>
</dbReference>
<dbReference type="CDD" id="cd00161">
    <property type="entry name" value="beta-trefoil_Ricin-like"/>
    <property type="match status" value="1"/>
</dbReference>
<evidence type="ECO:0000256" key="4">
    <source>
        <dbReference type="ARBA" id="ARBA00023295"/>
    </source>
</evidence>
<dbReference type="SUPFAM" id="SSF50370">
    <property type="entry name" value="Ricin B-like lectins"/>
    <property type="match status" value="1"/>
</dbReference>
<feature type="domain" description="CBM6" evidence="5">
    <location>
        <begin position="514"/>
        <end position="630"/>
    </location>
</feature>
<reference evidence="6" key="1">
    <citation type="submission" date="2022-10" db="EMBL/GenBank/DDBJ databases">
        <authorList>
            <person name="Yu W.X."/>
        </authorList>
    </citation>
    <scope>NUCLEOTIDE SEQUENCE</scope>
    <source>
        <strain evidence="6">D04</strain>
    </source>
</reference>
<dbReference type="SUPFAM" id="SSF75005">
    <property type="entry name" value="Arabinanase/levansucrase/invertase"/>
    <property type="match status" value="1"/>
</dbReference>
<dbReference type="Pfam" id="PF04616">
    <property type="entry name" value="Glyco_hydro_43"/>
    <property type="match status" value="1"/>
</dbReference>
<dbReference type="InterPro" id="IPR010496">
    <property type="entry name" value="AL/BT2_dom"/>
</dbReference>
<evidence type="ECO:0000256" key="2">
    <source>
        <dbReference type="ARBA" id="ARBA00022729"/>
    </source>
</evidence>
<dbReference type="Proteomes" id="UP001207408">
    <property type="component" value="Unassembled WGS sequence"/>
</dbReference>